<keyword evidence="1" id="KW-0472">Membrane</keyword>
<protein>
    <submittedName>
        <fullName evidence="2">Putative membrane protein</fullName>
    </submittedName>
</protein>
<name>A0A1I2QE70_9BACL</name>
<keyword evidence="1" id="KW-0812">Transmembrane</keyword>
<dbReference type="OrthoDB" id="9811380at2"/>
<feature type="transmembrane region" description="Helical" evidence="1">
    <location>
        <begin position="126"/>
        <end position="151"/>
    </location>
</feature>
<gene>
    <name evidence="2" type="ORF">SAMN02982927_01176</name>
</gene>
<dbReference type="STRING" id="269670.SAMN02982927_01176"/>
<dbReference type="Proteomes" id="UP000198752">
    <property type="component" value="Unassembled WGS sequence"/>
</dbReference>
<dbReference type="Pfam" id="PF04238">
    <property type="entry name" value="DUF420"/>
    <property type="match status" value="1"/>
</dbReference>
<keyword evidence="3" id="KW-1185">Reference proteome</keyword>
<proteinExistence type="predicted"/>
<dbReference type="EMBL" id="FOOY01000007">
    <property type="protein sequence ID" value="SFG26654.1"/>
    <property type="molecule type" value="Genomic_DNA"/>
</dbReference>
<dbReference type="InterPro" id="IPR007352">
    <property type="entry name" value="DUF420"/>
</dbReference>
<feature type="transmembrane region" description="Helical" evidence="1">
    <location>
        <begin position="20"/>
        <end position="44"/>
    </location>
</feature>
<feature type="transmembrane region" description="Helical" evidence="1">
    <location>
        <begin position="163"/>
        <end position="185"/>
    </location>
</feature>
<dbReference type="AlphaFoldDB" id="A0A1I2QE70"/>
<accession>A0A1I2QE70</accession>
<sequence length="189" mass="21730">MQKQINLQDEKDKAKRNKHYVLSILAFSVVADAFILLLFFAPFIGYKGHIGFDVYLLPRFNAVFNSFTFIFLVAALVAIKNKKINVHRGFILAAFTSTLLFLVSYLSFHYLAPPPHYGGDGIVRPIYFFILITHSILAAFVVPLALFSLIWGWTMQIGKHKRIVRWTMPIWLYVSLTGVIVYVMMAPYY</sequence>
<keyword evidence="1" id="KW-1133">Transmembrane helix</keyword>
<dbReference type="PANTHER" id="PTHR37692:SF1">
    <property type="entry name" value="DUF420 DOMAIN-CONTAINING PROTEIN"/>
    <property type="match status" value="1"/>
</dbReference>
<organism evidence="2 3">
    <name type="scientific">Sporolactobacillus nakayamae</name>
    <dbReference type="NCBI Taxonomy" id="269670"/>
    <lineage>
        <taxon>Bacteria</taxon>
        <taxon>Bacillati</taxon>
        <taxon>Bacillota</taxon>
        <taxon>Bacilli</taxon>
        <taxon>Bacillales</taxon>
        <taxon>Sporolactobacillaceae</taxon>
        <taxon>Sporolactobacillus</taxon>
    </lineage>
</organism>
<reference evidence="3" key="1">
    <citation type="submission" date="2016-10" db="EMBL/GenBank/DDBJ databases">
        <authorList>
            <person name="Varghese N."/>
            <person name="Submissions S."/>
        </authorList>
    </citation>
    <scope>NUCLEOTIDE SEQUENCE [LARGE SCALE GENOMIC DNA]</scope>
    <source>
        <strain evidence="3">ATCC 700379</strain>
    </source>
</reference>
<evidence type="ECO:0000313" key="3">
    <source>
        <dbReference type="Proteomes" id="UP000198752"/>
    </source>
</evidence>
<feature type="transmembrane region" description="Helical" evidence="1">
    <location>
        <begin position="90"/>
        <end position="111"/>
    </location>
</feature>
<feature type="transmembrane region" description="Helical" evidence="1">
    <location>
        <begin position="56"/>
        <end position="78"/>
    </location>
</feature>
<dbReference type="PANTHER" id="PTHR37692">
    <property type="entry name" value="HYPOTHETICAL MEMBRANE SPANNING PROTEIN"/>
    <property type="match status" value="1"/>
</dbReference>
<evidence type="ECO:0000313" key="2">
    <source>
        <dbReference type="EMBL" id="SFG26654.1"/>
    </source>
</evidence>
<evidence type="ECO:0000256" key="1">
    <source>
        <dbReference type="SAM" id="Phobius"/>
    </source>
</evidence>
<dbReference type="RefSeq" id="WP_093671030.1">
    <property type="nucleotide sequence ID" value="NZ_FOOY01000007.1"/>
</dbReference>